<dbReference type="AlphaFoldDB" id="A0AA87Q9G9"/>
<organism evidence="2 3">
    <name type="scientific">Rhizobium rhizogenes NBRC 13257</name>
    <dbReference type="NCBI Taxonomy" id="1220581"/>
    <lineage>
        <taxon>Bacteria</taxon>
        <taxon>Pseudomonadati</taxon>
        <taxon>Pseudomonadota</taxon>
        <taxon>Alphaproteobacteria</taxon>
        <taxon>Hyphomicrobiales</taxon>
        <taxon>Rhizobiaceae</taxon>
        <taxon>Rhizobium/Agrobacterium group</taxon>
        <taxon>Rhizobium</taxon>
    </lineage>
</organism>
<dbReference type="Proteomes" id="UP000026941">
    <property type="component" value="Unassembled WGS sequence"/>
</dbReference>
<sequence length="237" mass="25918">MYLKTPQTYQIEIASENFSLPIIRLNDRRAIALLMVIDMGIRFGDIVGNALANHFAQMRPDIVVGSATLGVPVAIEVSRRLGIDQYVILQKSPKFHLADALVEDVRSITTAVPQRLLLDRRSISLLQGKRVLIVDDVIATGSSMAAAIRLVRRAGANIIGAGAILTEGHAWRNLLGEDANLVASLSHIPQFDMIAGVAIPDTTTEKDAWMDDRALVNKHLTQAQRRRSAAQRDAAQV</sequence>
<dbReference type="InterPro" id="IPR000836">
    <property type="entry name" value="PRTase_dom"/>
</dbReference>
<dbReference type="RefSeq" id="WP_042472473.1">
    <property type="nucleotide sequence ID" value="NZ_BAYX01000006.1"/>
</dbReference>
<comment type="caution">
    <text evidence="2">The sequence shown here is derived from an EMBL/GenBank/DDBJ whole genome shotgun (WGS) entry which is preliminary data.</text>
</comment>
<evidence type="ECO:0000313" key="2">
    <source>
        <dbReference type="EMBL" id="GAJ93524.1"/>
    </source>
</evidence>
<accession>A0AA87Q9G9</accession>
<keyword evidence="2" id="KW-0808">Transferase</keyword>
<evidence type="ECO:0000259" key="1">
    <source>
        <dbReference type="Pfam" id="PF00156"/>
    </source>
</evidence>
<proteinExistence type="predicted"/>
<reference evidence="2 3" key="1">
    <citation type="submission" date="2014-05" db="EMBL/GenBank/DDBJ databases">
        <title>Whole genome shotgun sequence of Rhizobium rhizogenes NBRC 13257.</title>
        <authorList>
            <person name="Katano-Makiyama Y."/>
            <person name="Hosoyama A."/>
            <person name="Hashimoto M."/>
            <person name="Hosoyama Y."/>
            <person name="Noguchi M."/>
            <person name="Tsuchikane K."/>
            <person name="Kimura A."/>
            <person name="Ohji S."/>
            <person name="Ichikawa N."/>
            <person name="Yamazoe A."/>
            <person name="Fujita N."/>
        </authorList>
    </citation>
    <scope>NUCLEOTIDE SEQUENCE [LARGE SCALE GENOMIC DNA]</scope>
    <source>
        <strain evidence="2 3">NBRC 13257</strain>
    </source>
</reference>
<dbReference type="Pfam" id="PF00156">
    <property type="entry name" value="Pribosyltran"/>
    <property type="match status" value="1"/>
</dbReference>
<gene>
    <name evidence="2" type="ORF">RRH01S_06_01450</name>
</gene>
<name>A0AA87Q9G9_RHIRH</name>
<dbReference type="PANTHER" id="PTHR43218:SF1">
    <property type="entry name" value="PHOSPHORIBOSYLTRANSFERASE"/>
    <property type="match status" value="1"/>
</dbReference>
<protein>
    <submittedName>
        <fullName evidence="2">Phosphoribosyltransferase</fullName>
    </submittedName>
</protein>
<dbReference type="PANTHER" id="PTHR43218">
    <property type="entry name" value="PHOSPHORIBOSYLTRANSFERASE-RELATED"/>
    <property type="match status" value="1"/>
</dbReference>
<dbReference type="SUPFAM" id="SSF53271">
    <property type="entry name" value="PRTase-like"/>
    <property type="match status" value="1"/>
</dbReference>
<dbReference type="EMBL" id="BAYX01000006">
    <property type="protein sequence ID" value="GAJ93524.1"/>
    <property type="molecule type" value="Genomic_DNA"/>
</dbReference>
<dbReference type="InterPro" id="IPR029057">
    <property type="entry name" value="PRTase-like"/>
</dbReference>
<feature type="domain" description="Phosphoribosyltransferase" evidence="1">
    <location>
        <begin position="45"/>
        <end position="172"/>
    </location>
</feature>
<dbReference type="GO" id="GO:0016757">
    <property type="term" value="F:glycosyltransferase activity"/>
    <property type="evidence" value="ECO:0007669"/>
    <property type="project" value="UniProtKB-KW"/>
</dbReference>
<dbReference type="Gene3D" id="3.40.50.2020">
    <property type="match status" value="1"/>
</dbReference>
<evidence type="ECO:0000313" key="3">
    <source>
        <dbReference type="Proteomes" id="UP000026941"/>
    </source>
</evidence>
<keyword evidence="2" id="KW-0328">Glycosyltransferase</keyword>
<dbReference type="CDD" id="cd06223">
    <property type="entry name" value="PRTases_typeI"/>
    <property type="match status" value="1"/>
</dbReference>